<keyword evidence="3" id="KW-1185">Reference proteome</keyword>
<evidence type="ECO:0000313" key="3">
    <source>
        <dbReference type="Proteomes" id="UP000184516"/>
    </source>
</evidence>
<sequence length="151" mass="17453">MIKRFLICVFLMLSCLSLAQSKEVLEKHLANTLSYQHIKYNTGGKKSQISIYQIEFANCTMSYPIYIKKGDKTERFTVRILLSGTNDIVMTKTKEGYYAITFTTNRKSIIKEYPDGALIHEKKQIIPLKKHDAKALEYFKKLKEICAKKST</sequence>
<reference evidence="3" key="1">
    <citation type="submission" date="2016-11" db="EMBL/GenBank/DDBJ databases">
        <authorList>
            <person name="Varghese N."/>
            <person name="Submissions S."/>
        </authorList>
    </citation>
    <scope>NUCLEOTIDE SEQUENCE [LARGE SCALE GENOMIC DNA]</scope>
    <source>
        <strain evidence="3">DSM 19978</strain>
    </source>
</reference>
<organism evidence="2 3">
    <name type="scientific">Flavobacterium fluvii</name>
    <dbReference type="NCBI Taxonomy" id="468056"/>
    <lineage>
        <taxon>Bacteria</taxon>
        <taxon>Pseudomonadati</taxon>
        <taxon>Bacteroidota</taxon>
        <taxon>Flavobacteriia</taxon>
        <taxon>Flavobacteriales</taxon>
        <taxon>Flavobacteriaceae</taxon>
        <taxon>Flavobacterium</taxon>
    </lineage>
</organism>
<protein>
    <recommendedName>
        <fullName evidence="4">DUF4468 domain-containing protein</fullName>
    </recommendedName>
</protein>
<dbReference type="PROSITE" id="PS51257">
    <property type="entry name" value="PROKAR_LIPOPROTEIN"/>
    <property type="match status" value="1"/>
</dbReference>
<gene>
    <name evidence="2" type="ORF">SAMN05443549_10176</name>
</gene>
<evidence type="ECO:0008006" key="4">
    <source>
        <dbReference type="Google" id="ProtNLM"/>
    </source>
</evidence>
<accession>A0A1M5DU76</accession>
<name>A0A1M5DU76_9FLAO</name>
<dbReference type="OrthoDB" id="1359522at2"/>
<dbReference type="Proteomes" id="UP000184516">
    <property type="component" value="Unassembled WGS sequence"/>
</dbReference>
<feature type="signal peptide" evidence="1">
    <location>
        <begin position="1"/>
        <end position="19"/>
    </location>
</feature>
<evidence type="ECO:0000313" key="2">
    <source>
        <dbReference type="EMBL" id="SHF70543.1"/>
    </source>
</evidence>
<dbReference type="EMBL" id="FQWB01000001">
    <property type="protein sequence ID" value="SHF70543.1"/>
    <property type="molecule type" value="Genomic_DNA"/>
</dbReference>
<dbReference type="STRING" id="468056.SAMN05443549_10176"/>
<dbReference type="RefSeq" id="WP_141226046.1">
    <property type="nucleotide sequence ID" value="NZ_FQWB01000001.1"/>
</dbReference>
<evidence type="ECO:0000256" key="1">
    <source>
        <dbReference type="SAM" id="SignalP"/>
    </source>
</evidence>
<dbReference type="AlphaFoldDB" id="A0A1M5DU76"/>
<proteinExistence type="predicted"/>
<keyword evidence="1" id="KW-0732">Signal</keyword>
<feature type="chain" id="PRO_5012883615" description="DUF4468 domain-containing protein" evidence="1">
    <location>
        <begin position="20"/>
        <end position="151"/>
    </location>
</feature>